<keyword evidence="1" id="KW-1133">Transmembrane helix</keyword>
<keyword evidence="1" id="KW-0812">Transmembrane</keyword>
<dbReference type="EMBL" id="CBXV010000005">
    <property type="protein sequence ID" value="CDM65538.1"/>
    <property type="molecule type" value="Genomic_DNA"/>
</dbReference>
<reference evidence="2 3" key="2">
    <citation type="submission" date="2015-01" db="EMBL/GenBank/DDBJ databases">
        <title>Complete genome sequence of Pyrinomonas methylaliphatogenes type strain K22T.</title>
        <authorList>
            <person name="Lee K.C.Y."/>
            <person name="Power J.F."/>
            <person name="Dunfield P.F."/>
            <person name="Morgan X.C."/>
            <person name="Huttenhower C."/>
            <person name="Stott M.B."/>
        </authorList>
    </citation>
    <scope>NUCLEOTIDE SEQUENCE [LARGE SCALE GENOMIC DNA]</scope>
    <source>
        <strain evidence="2 3">K22</strain>
    </source>
</reference>
<evidence type="ECO:0000313" key="3">
    <source>
        <dbReference type="Proteomes" id="UP000031518"/>
    </source>
</evidence>
<protein>
    <submittedName>
        <fullName evidence="2">Uncharacterized protein</fullName>
    </submittedName>
</protein>
<gene>
    <name evidence="2" type="ORF">PYK22_01541</name>
</gene>
<keyword evidence="1" id="KW-0472">Membrane</keyword>
<dbReference type="STRING" id="454194.PYK22_01541"/>
<dbReference type="AlphaFoldDB" id="A0A0B6WW97"/>
<dbReference type="RefSeq" id="WP_041975888.1">
    <property type="nucleotide sequence ID" value="NZ_CBXV010000005.1"/>
</dbReference>
<evidence type="ECO:0000313" key="2">
    <source>
        <dbReference type="EMBL" id="CDM65538.1"/>
    </source>
</evidence>
<keyword evidence="3" id="KW-1185">Reference proteome</keyword>
<name>A0A0B6WW97_9BACT</name>
<reference evidence="2 3" key="1">
    <citation type="submission" date="2013-12" db="EMBL/GenBank/DDBJ databases">
        <authorList>
            <person name="Stott M."/>
        </authorList>
    </citation>
    <scope>NUCLEOTIDE SEQUENCE [LARGE SCALE GENOMIC DNA]</scope>
    <source>
        <strain evidence="2 3">K22</strain>
    </source>
</reference>
<feature type="transmembrane region" description="Helical" evidence="1">
    <location>
        <begin position="41"/>
        <end position="60"/>
    </location>
</feature>
<organism evidence="2 3">
    <name type="scientific">Pyrinomonas methylaliphatogenes</name>
    <dbReference type="NCBI Taxonomy" id="454194"/>
    <lineage>
        <taxon>Bacteria</taxon>
        <taxon>Pseudomonadati</taxon>
        <taxon>Acidobacteriota</taxon>
        <taxon>Blastocatellia</taxon>
        <taxon>Blastocatellales</taxon>
        <taxon>Pyrinomonadaceae</taxon>
        <taxon>Pyrinomonas</taxon>
    </lineage>
</organism>
<dbReference type="Proteomes" id="UP000031518">
    <property type="component" value="Unassembled WGS sequence"/>
</dbReference>
<accession>A0A0B6WW97</accession>
<evidence type="ECO:0000256" key="1">
    <source>
        <dbReference type="SAM" id="Phobius"/>
    </source>
</evidence>
<proteinExistence type="predicted"/>
<sequence length="63" mass="6859">MSYNNHLPASAQIVSSGAVAVWRKSTAMPYNSLVIFSRRQIIGALILLALIGIVLALRYVSSR</sequence>